<gene>
    <name evidence="17" type="ORF">ACFSW6_14660</name>
</gene>
<dbReference type="SUPFAM" id="SSF55120">
    <property type="entry name" value="Pseudouridine synthase"/>
    <property type="match status" value="1"/>
</dbReference>
<dbReference type="InterPro" id="IPR050188">
    <property type="entry name" value="RluA_PseudoU_synthase"/>
</dbReference>
<dbReference type="InterPro" id="IPR006145">
    <property type="entry name" value="PsdUridine_synth_RsuA/RluA"/>
</dbReference>
<evidence type="ECO:0000256" key="3">
    <source>
        <dbReference type="ARBA" id="ARBA00022694"/>
    </source>
</evidence>
<dbReference type="GO" id="GO:0016853">
    <property type="term" value="F:isomerase activity"/>
    <property type="evidence" value="ECO:0007669"/>
    <property type="project" value="UniProtKB-KW"/>
</dbReference>
<evidence type="ECO:0000256" key="2">
    <source>
        <dbReference type="ARBA" id="ARBA00022552"/>
    </source>
</evidence>
<comment type="similarity">
    <text evidence="1">Belongs to the pseudouridine synthase RluA family.</text>
</comment>
<dbReference type="InterPro" id="IPR020103">
    <property type="entry name" value="PsdUridine_synth_cat_dom_sf"/>
</dbReference>
<evidence type="ECO:0000256" key="11">
    <source>
        <dbReference type="ARBA" id="ARBA00041266"/>
    </source>
</evidence>
<name>A0ABW5USB6_9BURK</name>
<dbReference type="InterPro" id="IPR006224">
    <property type="entry name" value="PsdUridine_synth_RluA-like_CS"/>
</dbReference>
<dbReference type="EC" id="5.4.99.28" evidence="8"/>
<evidence type="ECO:0000256" key="6">
    <source>
        <dbReference type="ARBA" id="ARBA00036916"/>
    </source>
</evidence>
<proteinExistence type="inferred from homology"/>
<dbReference type="CDD" id="cd02869">
    <property type="entry name" value="PseudoU_synth_RluA_like"/>
    <property type="match status" value="1"/>
</dbReference>
<comment type="caution">
    <text evidence="17">The sequence shown here is derived from an EMBL/GenBank/DDBJ whole genome shotgun (WGS) entry which is preliminary data.</text>
</comment>
<evidence type="ECO:0000256" key="5">
    <source>
        <dbReference type="ARBA" id="ARBA00036184"/>
    </source>
</evidence>
<keyword evidence="3" id="KW-0819">tRNA processing</keyword>
<evidence type="ECO:0000256" key="7">
    <source>
        <dbReference type="ARBA" id="ARBA00037305"/>
    </source>
</evidence>
<evidence type="ECO:0000256" key="10">
    <source>
        <dbReference type="ARBA" id="ARBA00039988"/>
    </source>
</evidence>
<dbReference type="RefSeq" id="WP_066478723.1">
    <property type="nucleotide sequence ID" value="NZ_BCNT01000008.1"/>
</dbReference>
<sequence length="260" mass="28638">MSEIPEGLVCRHEDEDLLVLEKPAGLLCVPGRGHDKQDCLSARALRRWPDALVVHRLDQATSGLVVMARGLHSQRLLSQAFAQRQVEKRYAAVVAGRLDPLAGQVSLPAASLPYFAEQARPEPAPRRGMARPPEGRIPADPVPAGWQVVDLPIAADWERRPLRIIDARLGKPSRTLWQAVAQETWNSHACTRVLLSPVTGRTHQLRVHMAALGHPILGDALYGDENSSGWAPRLLLHACHLALRHPGTQELLHFESPAPF</sequence>
<keyword evidence="18" id="KW-1185">Reference proteome</keyword>
<dbReference type="EC" id="5.4.99.29" evidence="9"/>
<comment type="function">
    <text evidence="7">Dual specificity enzyme that catalyzes the synthesis of pseudouridine from uracil-746 in 23S ribosomal RNA and from uracil-32 in the anticodon stem and loop of transfer RNAs.</text>
</comment>
<dbReference type="PROSITE" id="PS01129">
    <property type="entry name" value="PSI_RLU"/>
    <property type="match status" value="1"/>
</dbReference>
<evidence type="ECO:0000256" key="12">
    <source>
        <dbReference type="ARBA" id="ARBA00042372"/>
    </source>
</evidence>
<evidence type="ECO:0000256" key="1">
    <source>
        <dbReference type="ARBA" id="ARBA00010876"/>
    </source>
</evidence>
<evidence type="ECO:0000256" key="4">
    <source>
        <dbReference type="ARBA" id="ARBA00023235"/>
    </source>
</evidence>
<dbReference type="EMBL" id="JBHUMV010000006">
    <property type="protein sequence ID" value="MFD2755335.1"/>
    <property type="molecule type" value="Genomic_DNA"/>
</dbReference>
<comment type="catalytic activity">
    <reaction evidence="5">
        <text>uridine(32) in tRNA = pseudouridine(32) in tRNA</text>
        <dbReference type="Rhea" id="RHEA:42544"/>
        <dbReference type="Rhea" id="RHEA-COMP:10107"/>
        <dbReference type="Rhea" id="RHEA-COMP:10108"/>
        <dbReference type="ChEBI" id="CHEBI:65314"/>
        <dbReference type="ChEBI" id="CHEBI:65315"/>
        <dbReference type="EC" id="5.4.99.28"/>
    </reaction>
</comment>
<dbReference type="PANTHER" id="PTHR21600:SF91">
    <property type="entry name" value="DUAL-SPECIFICITY RNA PSEUDOURIDINE SYNTHASE RLUA"/>
    <property type="match status" value="1"/>
</dbReference>
<evidence type="ECO:0000313" key="17">
    <source>
        <dbReference type="EMBL" id="MFD2755335.1"/>
    </source>
</evidence>
<keyword evidence="2" id="KW-0698">rRNA processing</keyword>
<accession>A0ABW5USB6</accession>
<protein>
    <recommendedName>
        <fullName evidence="10">Dual-specificity RNA pseudouridine synthase RluA</fullName>
        <ecNumber evidence="8">5.4.99.28</ecNumber>
        <ecNumber evidence="9">5.4.99.29</ecNumber>
    </recommendedName>
    <alternativeName>
        <fullName evidence="11">23S rRNA pseudouridine(746) synthase</fullName>
    </alternativeName>
    <alternativeName>
        <fullName evidence="14">Ribosomal large subunit pseudouridine synthase A</fullName>
    </alternativeName>
    <alternativeName>
        <fullName evidence="13">rRNA pseudouridylate synthase A</fullName>
    </alternativeName>
    <alternativeName>
        <fullName evidence="15">rRNA-uridine isomerase A</fullName>
    </alternativeName>
    <alternativeName>
        <fullName evidence="12">tRNA pseudouridine(32) synthase</fullName>
    </alternativeName>
</protein>
<dbReference type="Pfam" id="PF00849">
    <property type="entry name" value="PseudoU_synth_2"/>
    <property type="match status" value="1"/>
</dbReference>
<evidence type="ECO:0000259" key="16">
    <source>
        <dbReference type="Pfam" id="PF00849"/>
    </source>
</evidence>
<reference evidence="18" key="1">
    <citation type="journal article" date="2019" name="Int. J. Syst. Evol. Microbiol.">
        <title>The Global Catalogue of Microorganisms (GCM) 10K type strain sequencing project: providing services to taxonomists for standard genome sequencing and annotation.</title>
        <authorList>
            <consortium name="The Broad Institute Genomics Platform"/>
            <consortium name="The Broad Institute Genome Sequencing Center for Infectious Disease"/>
            <person name="Wu L."/>
            <person name="Ma J."/>
        </authorList>
    </citation>
    <scope>NUCLEOTIDE SEQUENCE [LARGE SCALE GENOMIC DNA]</scope>
    <source>
        <strain evidence="18">TISTR 1906</strain>
    </source>
</reference>
<evidence type="ECO:0000256" key="14">
    <source>
        <dbReference type="ARBA" id="ARBA00042883"/>
    </source>
</evidence>
<evidence type="ECO:0000313" key="18">
    <source>
        <dbReference type="Proteomes" id="UP001597463"/>
    </source>
</evidence>
<dbReference type="Gene3D" id="3.30.2350.10">
    <property type="entry name" value="Pseudouridine synthase"/>
    <property type="match status" value="1"/>
</dbReference>
<evidence type="ECO:0000256" key="8">
    <source>
        <dbReference type="ARBA" id="ARBA00038944"/>
    </source>
</evidence>
<comment type="catalytic activity">
    <reaction evidence="6">
        <text>uridine(746) in 23S rRNA = pseudouridine(746) in 23S rRNA</text>
        <dbReference type="Rhea" id="RHEA:42548"/>
        <dbReference type="Rhea" id="RHEA-COMP:10109"/>
        <dbReference type="Rhea" id="RHEA-COMP:10110"/>
        <dbReference type="ChEBI" id="CHEBI:65314"/>
        <dbReference type="ChEBI" id="CHEBI:65315"/>
        <dbReference type="EC" id="5.4.99.29"/>
    </reaction>
</comment>
<dbReference type="PANTHER" id="PTHR21600">
    <property type="entry name" value="MITOCHONDRIAL RNA PSEUDOURIDINE SYNTHASE"/>
    <property type="match status" value="1"/>
</dbReference>
<organism evidence="17 18">
    <name type="scientific">Comamonas terrae</name>
    <dbReference type="NCBI Taxonomy" id="673548"/>
    <lineage>
        <taxon>Bacteria</taxon>
        <taxon>Pseudomonadati</taxon>
        <taxon>Pseudomonadota</taxon>
        <taxon>Betaproteobacteria</taxon>
        <taxon>Burkholderiales</taxon>
        <taxon>Comamonadaceae</taxon>
        <taxon>Comamonas</taxon>
    </lineage>
</organism>
<keyword evidence="4 17" id="KW-0413">Isomerase</keyword>
<feature type="domain" description="Pseudouridine synthase RsuA/RluA-like" evidence="16">
    <location>
        <begin position="16"/>
        <end position="211"/>
    </location>
</feature>
<evidence type="ECO:0000256" key="13">
    <source>
        <dbReference type="ARBA" id="ARBA00042844"/>
    </source>
</evidence>
<evidence type="ECO:0000256" key="9">
    <source>
        <dbReference type="ARBA" id="ARBA00038945"/>
    </source>
</evidence>
<dbReference type="Proteomes" id="UP001597463">
    <property type="component" value="Unassembled WGS sequence"/>
</dbReference>
<evidence type="ECO:0000256" key="15">
    <source>
        <dbReference type="ARBA" id="ARBA00043143"/>
    </source>
</evidence>